<dbReference type="SUPFAM" id="SSF55031">
    <property type="entry name" value="Bacterial exopeptidase dimerisation domain"/>
    <property type="match status" value="1"/>
</dbReference>
<protein>
    <submittedName>
        <fullName evidence="2">Amidohydrolase</fullName>
    </submittedName>
</protein>
<dbReference type="PANTHER" id="PTHR11014">
    <property type="entry name" value="PEPTIDASE M20 FAMILY MEMBER"/>
    <property type="match status" value="1"/>
</dbReference>
<dbReference type="Proteomes" id="UP000823485">
    <property type="component" value="Unassembled WGS sequence"/>
</dbReference>
<dbReference type="Pfam" id="PF07687">
    <property type="entry name" value="M20_dimer"/>
    <property type="match status" value="1"/>
</dbReference>
<dbReference type="Gene3D" id="3.30.70.360">
    <property type="match status" value="1"/>
</dbReference>
<dbReference type="InterPro" id="IPR017439">
    <property type="entry name" value="Amidohydrolase"/>
</dbReference>
<organism evidence="2 3">
    <name type="scientific">Siminovitchia thermophila</name>
    <dbReference type="NCBI Taxonomy" id="1245522"/>
    <lineage>
        <taxon>Bacteria</taxon>
        <taxon>Bacillati</taxon>
        <taxon>Bacillota</taxon>
        <taxon>Bacilli</taxon>
        <taxon>Bacillales</taxon>
        <taxon>Bacillaceae</taxon>
        <taxon>Siminovitchia</taxon>
    </lineage>
</organism>
<proteinExistence type="predicted"/>
<gene>
    <name evidence="2" type="ORF">JOC94_001217</name>
</gene>
<keyword evidence="3" id="KW-1185">Reference proteome</keyword>
<accession>A0ABS2R4B6</accession>
<evidence type="ECO:0000313" key="2">
    <source>
        <dbReference type="EMBL" id="MBM7714245.1"/>
    </source>
</evidence>
<dbReference type="Pfam" id="PF01546">
    <property type="entry name" value="Peptidase_M20"/>
    <property type="match status" value="1"/>
</dbReference>
<dbReference type="RefSeq" id="WP_077113085.1">
    <property type="nucleotide sequence ID" value="NZ_JAFBFH010000006.1"/>
</dbReference>
<name>A0ABS2R4B6_9BACI</name>
<dbReference type="InterPro" id="IPR002933">
    <property type="entry name" value="Peptidase_M20"/>
</dbReference>
<dbReference type="InterPro" id="IPR036264">
    <property type="entry name" value="Bact_exopeptidase_dim_dom"/>
</dbReference>
<evidence type="ECO:0000313" key="3">
    <source>
        <dbReference type="Proteomes" id="UP000823485"/>
    </source>
</evidence>
<dbReference type="Gene3D" id="3.40.630.10">
    <property type="entry name" value="Zn peptidases"/>
    <property type="match status" value="1"/>
</dbReference>
<evidence type="ECO:0000259" key="1">
    <source>
        <dbReference type="Pfam" id="PF07687"/>
    </source>
</evidence>
<comment type="caution">
    <text evidence="2">The sequence shown here is derived from an EMBL/GenBank/DDBJ whole genome shotgun (WGS) entry which is preliminary data.</text>
</comment>
<dbReference type="InterPro" id="IPR011650">
    <property type="entry name" value="Peptidase_M20_dimer"/>
</dbReference>
<dbReference type="NCBIfam" id="TIGR01891">
    <property type="entry name" value="amidohydrolases"/>
    <property type="match status" value="1"/>
</dbReference>
<dbReference type="EMBL" id="JAFBFH010000006">
    <property type="protein sequence ID" value="MBM7714245.1"/>
    <property type="molecule type" value="Genomic_DNA"/>
</dbReference>
<sequence length="402" mass="43665">MTTGQTSIVSEAKAAAAKMRDWRRHLHQYPELSFQEHDTAAFVCEKLKELGNVAIETGVAKTGVVGTISSGSGPVIALRADMDALPIDEINEHEYRSKRKGVMHACGHDAHTAILLGVATIFSNLFKQGKVTGTVRLIFQPAEEDTDHEGLSGASRMIQEGALDHVETILALHVCPWQPPGVIQVNDGFSMANVDVFQAKIIGEGGHGGYPHLTKDPIWMLGAILPSFYGLISRRTSPLETAAASIGKIHTGTASNIIPQEVEITGTIRTYSPDTREKFGREVENVFKIAESLGGRYSFTLEKGEPALKNDPRINSLLTKVAKDLYPDMKVVKAPFGMGGEDFGYMTEKVPGSMFFLGCALEDGKNRDLHTNIFDIDEQCLEIGASILTETAIRLLAGKIDC</sequence>
<dbReference type="SUPFAM" id="SSF53187">
    <property type="entry name" value="Zn-dependent exopeptidases"/>
    <property type="match status" value="1"/>
</dbReference>
<feature type="domain" description="Peptidase M20 dimerisation" evidence="1">
    <location>
        <begin position="198"/>
        <end position="288"/>
    </location>
</feature>
<reference evidence="2 3" key="1">
    <citation type="submission" date="2021-01" db="EMBL/GenBank/DDBJ databases">
        <title>Genomic Encyclopedia of Type Strains, Phase IV (KMG-IV): sequencing the most valuable type-strain genomes for metagenomic binning, comparative biology and taxonomic classification.</title>
        <authorList>
            <person name="Goeker M."/>
        </authorList>
    </citation>
    <scope>NUCLEOTIDE SEQUENCE [LARGE SCALE GENOMIC DNA]</scope>
    <source>
        <strain evidence="2 3">DSM 105453</strain>
    </source>
</reference>
<dbReference type="PIRSF" id="PIRSF005962">
    <property type="entry name" value="Pept_M20D_amidohydro"/>
    <property type="match status" value="1"/>
</dbReference>
<dbReference type="PANTHER" id="PTHR11014:SF63">
    <property type="entry name" value="METALLOPEPTIDASE, PUTATIVE (AFU_ORTHOLOGUE AFUA_6G09600)-RELATED"/>
    <property type="match status" value="1"/>
</dbReference>